<comment type="caution">
    <text evidence="2">The sequence shown here is derived from an EMBL/GenBank/DDBJ whole genome shotgun (WGS) entry which is preliminary data.</text>
</comment>
<keyword evidence="3" id="KW-1185">Reference proteome</keyword>
<keyword evidence="1" id="KW-0732">Signal</keyword>
<reference evidence="2" key="1">
    <citation type="submission" date="2023-10" db="EMBL/GenBank/DDBJ databases">
        <title>Genome assemblies of two species of porcelain crab, Petrolisthes cinctipes and Petrolisthes manimaculis (Anomura: Porcellanidae).</title>
        <authorList>
            <person name="Angst P."/>
        </authorList>
    </citation>
    <scope>NUCLEOTIDE SEQUENCE</scope>
    <source>
        <strain evidence="2">PB745_01</strain>
        <tissue evidence="2">Gill</tissue>
    </source>
</reference>
<feature type="non-terminal residue" evidence="2">
    <location>
        <position position="1"/>
    </location>
</feature>
<sequence length="56" mass="6327">MMMMMMVMVVMVLALTPPVDAGIRTECPAYNQSSMVPQQPLEMNKIGEHVLEARFQ</sequence>
<gene>
    <name evidence="2" type="ORF">Pcinc_002683</name>
</gene>
<dbReference type="AlphaFoldDB" id="A0AAE1GKF6"/>
<proteinExistence type="predicted"/>
<evidence type="ECO:0000313" key="3">
    <source>
        <dbReference type="Proteomes" id="UP001286313"/>
    </source>
</evidence>
<organism evidence="2 3">
    <name type="scientific">Petrolisthes cinctipes</name>
    <name type="common">Flat porcelain crab</name>
    <dbReference type="NCBI Taxonomy" id="88211"/>
    <lineage>
        <taxon>Eukaryota</taxon>
        <taxon>Metazoa</taxon>
        <taxon>Ecdysozoa</taxon>
        <taxon>Arthropoda</taxon>
        <taxon>Crustacea</taxon>
        <taxon>Multicrustacea</taxon>
        <taxon>Malacostraca</taxon>
        <taxon>Eumalacostraca</taxon>
        <taxon>Eucarida</taxon>
        <taxon>Decapoda</taxon>
        <taxon>Pleocyemata</taxon>
        <taxon>Anomura</taxon>
        <taxon>Galatheoidea</taxon>
        <taxon>Porcellanidae</taxon>
        <taxon>Petrolisthes</taxon>
    </lineage>
</organism>
<name>A0AAE1GKF6_PETCI</name>
<evidence type="ECO:0000313" key="2">
    <source>
        <dbReference type="EMBL" id="KAK3893492.1"/>
    </source>
</evidence>
<evidence type="ECO:0000256" key="1">
    <source>
        <dbReference type="SAM" id="SignalP"/>
    </source>
</evidence>
<feature type="chain" id="PRO_5042215515" evidence="1">
    <location>
        <begin position="22"/>
        <end position="56"/>
    </location>
</feature>
<protein>
    <submittedName>
        <fullName evidence="2">Uncharacterized protein</fullName>
    </submittedName>
</protein>
<dbReference type="EMBL" id="JAWQEG010000202">
    <property type="protein sequence ID" value="KAK3893492.1"/>
    <property type="molecule type" value="Genomic_DNA"/>
</dbReference>
<accession>A0AAE1GKF6</accession>
<dbReference type="Proteomes" id="UP001286313">
    <property type="component" value="Unassembled WGS sequence"/>
</dbReference>
<feature type="signal peptide" evidence="1">
    <location>
        <begin position="1"/>
        <end position="21"/>
    </location>
</feature>